<dbReference type="STRING" id="662479.C440_06087"/>
<dbReference type="PATRIC" id="fig|662479.7.peg.1231"/>
<dbReference type="Proteomes" id="UP000011550">
    <property type="component" value="Unassembled WGS sequence"/>
</dbReference>
<keyword evidence="1" id="KW-0472">Membrane</keyword>
<keyword evidence="3" id="KW-1185">Reference proteome</keyword>
<dbReference type="EMBL" id="AOLN01000010">
    <property type="protein sequence ID" value="ELZ95836.1"/>
    <property type="molecule type" value="Genomic_DNA"/>
</dbReference>
<name>M0IGD5_9EURY</name>
<sequence>MDSHEKIGDEQTTVTWTTQLRGFRGLPLRHLFNVADFSRSLWWSALTVVPLVLLVVAVVVGDETNYFYSMYAAVMILFLSQMSERFIHTTIEFGRETGELETTYHLGNPSLFRGGEQTTILLEDVEAARFLSFAGHTMVRLHHPRAFSTKPTAFLIPPDKDWEFRRVLKRHDVSIDGAPEGDSTDWVWGRCAVTGVFLGILPVCAAFIWHPAYSWSVLLVLFVNAIFLLRQGW</sequence>
<accession>M0IGD5</accession>
<protein>
    <submittedName>
        <fullName evidence="2">Uncharacterized protein</fullName>
    </submittedName>
</protein>
<proteinExistence type="predicted"/>
<reference evidence="2 3" key="1">
    <citation type="journal article" date="2014" name="PLoS Genet.">
        <title>Phylogenetically driven sequencing of extremely halophilic archaea reveals strategies for static and dynamic osmo-response.</title>
        <authorList>
            <person name="Becker E.A."/>
            <person name="Seitzer P.M."/>
            <person name="Tritt A."/>
            <person name="Larsen D."/>
            <person name="Krusor M."/>
            <person name="Yao A.I."/>
            <person name="Wu D."/>
            <person name="Madern D."/>
            <person name="Eisen J.A."/>
            <person name="Darling A.E."/>
            <person name="Facciotti M.T."/>
        </authorList>
    </citation>
    <scope>NUCLEOTIDE SEQUENCE [LARGE SCALE GENOMIC DNA]</scope>
    <source>
        <strain evidence="2 3">ATCC BAA-1512</strain>
    </source>
</reference>
<comment type="caution">
    <text evidence="2">The sequence shown here is derived from an EMBL/GenBank/DDBJ whole genome shotgun (WGS) entry which is preliminary data.</text>
</comment>
<keyword evidence="1" id="KW-1133">Transmembrane helix</keyword>
<dbReference type="RefSeq" id="WP_008319264.1">
    <property type="nucleotide sequence ID" value="NZ_AOLN01000010.1"/>
</dbReference>
<evidence type="ECO:0000313" key="2">
    <source>
        <dbReference type="EMBL" id="ELZ95836.1"/>
    </source>
</evidence>
<gene>
    <name evidence="2" type="ORF">C440_06087</name>
</gene>
<feature type="transmembrane region" description="Helical" evidence="1">
    <location>
        <begin position="215"/>
        <end position="232"/>
    </location>
</feature>
<evidence type="ECO:0000313" key="3">
    <source>
        <dbReference type="Proteomes" id="UP000011550"/>
    </source>
</evidence>
<keyword evidence="1" id="KW-0812">Transmembrane</keyword>
<organism evidence="2 3">
    <name type="scientific">Haloferax mucosum ATCC BAA-1512</name>
    <dbReference type="NCBI Taxonomy" id="662479"/>
    <lineage>
        <taxon>Archaea</taxon>
        <taxon>Methanobacteriati</taxon>
        <taxon>Methanobacteriota</taxon>
        <taxon>Stenosarchaea group</taxon>
        <taxon>Halobacteria</taxon>
        <taxon>Halobacteriales</taxon>
        <taxon>Haloferacaceae</taxon>
        <taxon>Haloferax</taxon>
    </lineage>
</organism>
<feature type="transmembrane region" description="Helical" evidence="1">
    <location>
        <begin position="41"/>
        <end position="60"/>
    </location>
</feature>
<dbReference type="AlphaFoldDB" id="M0IGD5"/>
<feature type="transmembrane region" description="Helical" evidence="1">
    <location>
        <begin position="187"/>
        <end position="209"/>
    </location>
</feature>
<evidence type="ECO:0000256" key="1">
    <source>
        <dbReference type="SAM" id="Phobius"/>
    </source>
</evidence>